<evidence type="ECO:0000256" key="2">
    <source>
        <dbReference type="ARBA" id="ARBA00022692"/>
    </source>
</evidence>
<dbReference type="PANTHER" id="PTHR33048:SF129">
    <property type="entry name" value="INTEGRAL MEMBRANE PROTEIN-RELATED"/>
    <property type="match status" value="1"/>
</dbReference>
<feature type="transmembrane region" description="Helical" evidence="7">
    <location>
        <begin position="105"/>
        <end position="126"/>
    </location>
</feature>
<dbReference type="OrthoDB" id="5329176at2759"/>
<feature type="region of interest" description="Disordered" evidence="6">
    <location>
        <begin position="297"/>
        <end position="417"/>
    </location>
</feature>
<dbReference type="STRING" id="341454.A0A4V3SHL6"/>
<evidence type="ECO:0000256" key="6">
    <source>
        <dbReference type="SAM" id="MobiDB-lite"/>
    </source>
</evidence>
<accession>A0A4V3SHL6</accession>
<keyword evidence="10" id="KW-1185">Reference proteome</keyword>
<dbReference type="AlphaFoldDB" id="A0A4V3SHL6"/>
<evidence type="ECO:0000313" key="10">
    <source>
        <dbReference type="Proteomes" id="UP000298138"/>
    </source>
</evidence>
<evidence type="ECO:0000256" key="5">
    <source>
        <dbReference type="ARBA" id="ARBA00038359"/>
    </source>
</evidence>
<comment type="similarity">
    <text evidence="5">Belongs to the SAT4 family.</text>
</comment>
<evidence type="ECO:0000256" key="7">
    <source>
        <dbReference type="SAM" id="Phobius"/>
    </source>
</evidence>
<feature type="transmembrane region" description="Helical" evidence="7">
    <location>
        <begin position="218"/>
        <end position="238"/>
    </location>
</feature>
<dbReference type="GO" id="GO:0016020">
    <property type="term" value="C:membrane"/>
    <property type="evidence" value="ECO:0007669"/>
    <property type="project" value="UniProtKB-SubCell"/>
</dbReference>
<feature type="transmembrane region" description="Helical" evidence="7">
    <location>
        <begin position="258"/>
        <end position="278"/>
    </location>
</feature>
<protein>
    <recommendedName>
        <fullName evidence="8">Rhodopsin domain-containing protein</fullName>
    </recommendedName>
</protein>
<keyword evidence="2 7" id="KW-0812">Transmembrane</keyword>
<dbReference type="InterPro" id="IPR049326">
    <property type="entry name" value="Rhodopsin_dom_fungi"/>
</dbReference>
<dbReference type="EMBL" id="ML220169">
    <property type="protein sequence ID" value="TGZ76694.1"/>
    <property type="molecule type" value="Genomic_DNA"/>
</dbReference>
<feature type="compositionally biased region" description="Polar residues" evidence="6">
    <location>
        <begin position="336"/>
        <end position="352"/>
    </location>
</feature>
<gene>
    <name evidence="9" type="ORF">EX30DRAFT_399101</name>
</gene>
<evidence type="ECO:0000256" key="1">
    <source>
        <dbReference type="ARBA" id="ARBA00004141"/>
    </source>
</evidence>
<keyword evidence="4 7" id="KW-0472">Membrane</keyword>
<feature type="transmembrane region" description="Helical" evidence="7">
    <location>
        <begin position="27"/>
        <end position="48"/>
    </location>
</feature>
<dbReference type="Pfam" id="PF20684">
    <property type="entry name" value="Fung_rhodopsin"/>
    <property type="match status" value="1"/>
</dbReference>
<sequence length="501" mass="56232">MRNPPPEEIAKWPSPNYDDPDFQGNSIFVVCIAMISLSVILVAMRIYVRWRILHNMGLDDWLILISLLPAIGLTTSTLTGIRYGWGYHIWDNKPEWTSPSLQMSWTSQLLFVIAAVVSKLSMCWSFQRLSDSPKFSHILLISKSFILIWGIAFTFTTIFKCMPVHAYWGDVHTRSNFCVNESISLMVASVTNIVTDFWVTLLPIPILWRLRLPFRQRIILIVLMSLGLVACAAGIARVHYLEYTLFKTYDVTWEGYTIWLWTAVEIDLGIICCSIPPLRPLIRRHFPRILDTNESFGMATSFPGDSSDRDEDEERAGKITVPNPVKPHFTFDHKTPNSAASGGYHNTNNYDQKPNPMPRKEVSLSPISSPAHTTTRSSSNRFSPPPPSRHHPDDPHLSSPVPYSSLRSSAGSSYTMTPLIPHSSPALRYPASPVLSPTMTNESRRSGSVKYGGAFRGEMGWDERDGDGYGDGEGGRAGMRSYMAGRVYVPPGHRRQNHSGG</sequence>
<organism evidence="9 10">
    <name type="scientific">Ascodesmis nigricans</name>
    <dbReference type="NCBI Taxonomy" id="341454"/>
    <lineage>
        <taxon>Eukaryota</taxon>
        <taxon>Fungi</taxon>
        <taxon>Dikarya</taxon>
        <taxon>Ascomycota</taxon>
        <taxon>Pezizomycotina</taxon>
        <taxon>Pezizomycetes</taxon>
        <taxon>Pezizales</taxon>
        <taxon>Ascodesmidaceae</taxon>
        <taxon>Ascodesmis</taxon>
    </lineage>
</organism>
<dbReference type="Proteomes" id="UP000298138">
    <property type="component" value="Unassembled WGS sequence"/>
</dbReference>
<dbReference type="PANTHER" id="PTHR33048">
    <property type="entry name" value="PTH11-LIKE INTEGRAL MEMBRANE PROTEIN (AFU_ORTHOLOGUE AFUA_5G11245)"/>
    <property type="match status" value="1"/>
</dbReference>
<keyword evidence="3 7" id="KW-1133">Transmembrane helix</keyword>
<feature type="compositionally biased region" description="Low complexity" evidence="6">
    <location>
        <begin position="397"/>
        <end position="413"/>
    </location>
</feature>
<evidence type="ECO:0000259" key="8">
    <source>
        <dbReference type="Pfam" id="PF20684"/>
    </source>
</evidence>
<evidence type="ECO:0000256" key="4">
    <source>
        <dbReference type="ARBA" id="ARBA00023136"/>
    </source>
</evidence>
<dbReference type="InParanoid" id="A0A4V3SHL6"/>
<feature type="region of interest" description="Disordered" evidence="6">
    <location>
        <begin position="435"/>
        <end position="474"/>
    </location>
</feature>
<feature type="transmembrane region" description="Helical" evidence="7">
    <location>
        <begin position="183"/>
        <end position="206"/>
    </location>
</feature>
<evidence type="ECO:0000313" key="9">
    <source>
        <dbReference type="EMBL" id="TGZ76694.1"/>
    </source>
</evidence>
<feature type="transmembrane region" description="Helical" evidence="7">
    <location>
        <begin position="138"/>
        <end position="159"/>
    </location>
</feature>
<feature type="transmembrane region" description="Helical" evidence="7">
    <location>
        <begin position="60"/>
        <end position="85"/>
    </location>
</feature>
<feature type="domain" description="Rhodopsin" evidence="8">
    <location>
        <begin position="44"/>
        <end position="284"/>
    </location>
</feature>
<feature type="compositionally biased region" description="Polar residues" evidence="6">
    <location>
        <begin position="365"/>
        <end position="375"/>
    </location>
</feature>
<name>A0A4V3SHL6_9PEZI</name>
<proteinExistence type="inferred from homology"/>
<comment type="subcellular location">
    <subcellularLocation>
        <location evidence="1">Membrane</location>
        <topology evidence="1">Multi-pass membrane protein</topology>
    </subcellularLocation>
</comment>
<dbReference type="InterPro" id="IPR052337">
    <property type="entry name" value="SAT4-like"/>
</dbReference>
<evidence type="ECO:0000256" key="3">
    <source>
        <dbReference type="ARBA" id="ARBA00022989"/>
    </source>
</evidence>
<reference evidence="9 10" key="1">
    <citation type="submission" date="2019-04" db="EMBL/GenBank/DDBJ databases">
        <title>Comparative genomics and transcriptomics to analyze fruiting body development in filamentous ascomycetes.</title>
        <authorList>
            <consortium name="DOE Joint Genome Institute"/>
            <person name="Lutkenhaus R."/>
            <person name="Traeger S."/>
            <person name="Breuer J."/>
            <person name="Kuo A."/>
            <person name="Lipzen A."/>
            <person name="Pangilinan J."/>
            <person name="Dilworth D."/>
            <person name="Sandor L."/>
            <person name="Poggeler S."/>
            <person name="Barry K."/>
            <person name="Grigoriev I.V."/>
            <person name="Nowrousian M."/>
        </authorList>
    </citation>
    <scope>NUCLEOTIDE SEQUENCE [LARGE SCALE GENOMIC DNA]</scope>
    <source>
        <strain evidence="9 10">CBS 389.68</strain>
    </source>
</reference>